<proteinExistence type="predicted"/>
<keyword evidence="1" id="KW-0812">Transmembrane</keyword>
<keyword evidence="1" id="KW-1133">Transmembrane helix</keyword>
<evidence type="ECO:0008006" key="3">
    <source>
        <dbReference type="Google" id="ProtNLM"/>
    </source>
</evidence>
<dbReference type="Proteomes" id="UP000265566">
    <property type="component" value="Chromosome 8"/>
</dbReference>
<sequence>MQQKNLSMIATMSKNKSNTSNSHEQVEDFEWLNPNTLEKFAPVVLACGCVIATTISVGLMIGFLKVISKG</sequence>
<name>A0A396GNA9_MEDTR</name>
<evidence type="ECO:0000256" key="1">
    <source>
        <dbReference type="SAM" id="Phobius"/>
    </source>
</evidence>
<accession>A0A396GNA9</accession>
<comment type="caution">
    <text evidence="2">The sequence shown here is derived from an EMBL/GenBank/DDBJ whole genome shotgun (WGS) entry which is preliminary data.</text>
</comment>
<feature type="transmembrane region" description="Helical" evidence="1">
    <location>
        <begin position="40"/>
        <end position="64"/>
    </location>
</feature>
<keyword evidence="1" id="KW-0472">Membrane</keyword>
<reference evidence="2" key="1">
    <citation type="journal article" date="2018" name="Nat. Plants">
        <title>Whole-genome landscape of Medicago truncatula symbiotic genes.</title>
        <authorList>
            <person name="Pecrix Y."/>
            <person name="Gamas P."/>
            <person name="Carrere S."/>
        </authorList>
    </citation>
    <scope>NUCLEOTIDE SEQUENCE</scope>
    <source>
        <tissue evidence="2">Leaves</tissue>
    </source>
</reference>
<organism evidence="2">
    <name type="scientific">Medicago truncatula</name>
    <name type="common">Barrel medic</name>
    <name type="synonym">Medicago tribuloides</name>
    <dbReference type="NCBI Taxonomy" id="3880"/>
    <lineage>
        <taxon>Eukaryota</taxon>
        <taxon>Viridiplantae</taxon>
        <taxon>Streptophyta</taxon>
        <taxon>Embryophyta</taxon>
        <taxon>Tracheophyta</taxon>
        <taxon>Spermatophyta</taxon>
        <taxon>Magnoliopsida</taxon>
        <taxon>eudicotyledons</taxon>
        <taxon>Gunneridae</taxon>
        <taxon>Pentapetalae</taxon>
        <taxon>rosids</taxon>
        <taxon>fabids</taxon>
        <taxon>Fabales</taxon>
        <taxon>Fabaceae</taxon>
        <taxon>Papilionoideae</taxon>
        <taxon>50 kb inversion clade</taxon>
        <taxon>NPAAA clade</taxon>
        <taxon>Hologalegina</taxon>
        <taxon>IRL clade</taxon>
        <taxon>Trifolieae</taxon>
        <taxon>Medicago</taxon>
    </lineage>
</organism>
<protein>
    <recommendedName>
        <fullName evidence="3">Transmembrane protein</fullName>
    </recommendedName>
</protein>
<dbReference type="AlphaFoldDB" id="A0A396GNA9"/>
<gene>
    <name evidence="2" type="ORF">MtrunA17_Chr8g0377861</name>
</gene>
<dbReference type="EMBL" id="PSQE01000008">
    <property type="protein sequence ID" value="RHN42530.1"/>
    <property type="molecule type" value="Genomic_DNA"/>
</dbReference>
<dbReference type="Gramene" id="rna48979">
    <property type="protein sequence ID" value="RHN42530.1"/>
    <property type="gene ID" value="gene48979"/>
</dbReference>
<evidence type="ECO:0000313" key="2">
    <source>
        <dbReference type="EMBL" id="RHN42530.1"/>
    </source>
</evidence>